<keyword evidence="3" id="KW-0813">Transport</keyword>
<dbReference type="AlphaFoldDB" id="A0A916ZRN2"/>
<evidence type="ECO:0000256" key="1">
    <source>
        <dbReference type="ARBA" id="ARBA00004442"/>
    </source>
</evidence>
<evidence type="ECO:0000256" key="4">
    <source>
        <dbReference type="ARBA" id="ARBA00022452"/>
    </source>
</evidence>
<gene>
    <name evidence="8" type="ORF">GCM10010831_08190</name>
</gene>
<protein>
    <submittedName>
        <fullName evidence="8">Membrane protein</fullName>
    </submittedName>
</protein>
<dbReference type="SUPFAM" id="SSF56954">
    <property type="entry name" value="Outer membrane efflux proteins (OEP)"/>
    <property type="match status" value="1"/>
</dbReference>
<dbReference type="PANTHER" id="PTHR30026:SF20">
    <property type="entry name" value="OUTER MEMBRANE PROTEIN TOLC"/>
    <property type="match status" value="1"/>
</dbReference>
<proteinExistence type="inferred from homology"/>
<evidence type="ECO:0000256" key="6">
    <source>
        <dbReference type="ARBA" id="ARBA00023136"/>
    </source>
</evidence>
<name>A0A916ZRN2_9FLAO</name>
<organism evidence="8 9">
    <name type="scientific">Psychroflexus salis</name>
    <dbReference type="NCBI Taxonomy" id="1526574"/>
    <lineage>
        <taxon>Bacteria</taxon>
        <taxon>Pseudomonadati</taxon>
        <taxon>Bacteroidota</taxon>
        <taxon>Flavobacteriia</taxon>
        <taxon>Flavobacteriales</taxon>
        <taxon>Flavobacteriaceae</taxon>
        <taxon>Psychroflexus</taxon>
    </lineage>
</organism>
<evidence type="ECO:0000256" key="2">
    <source>
        <dbReference type="ARBA" id="ARBA00007613"/>
    </source>
</evidence>
<comment type="subcellular location">
    <subcellularLocation>
        <location evidence="1">Cell outer membrane</location>
    </subcellularLocation>
</comment>
<accession>A0A916ZRN2</accession>
<evidence type="ECO:0000256" key="3">
    <source>
        <dbReference type="ARBA" id="ARBA00022448"/>
    </source>
</evidence>
<dbReference type="GO" id="GO:0015562">
    <property type="term" value="F:efflux transmembrane transporter activity"/>
    <property type="evidence" value="ECO:0007669"/>
    <property type="project" value="InterPro"/>
</dbReference>
<comment type="caution">
    <text evidence="8">The sequence shown here is derived from an EMBL/GenBank/DDBJ whole genome shotgun (WGS) entry which is preliminary data.</text>
</comment>
<dbReference type="InterPro" id="IPR003423">
    <property type="entry name" value="OMP_efflux"/>
</dbReference>
<evidence type="ECO:0000256" key="5">
    <source>
        <dbReference type="ARBA" id="ARBA00022692"/>
    </source>
</evidence>
<dbReference type="GO" id="GO:0015288">
    <property type="term" value="F:porin activity"/>
    <property type="evidence" value="ECO:0007669"/>
    <property type="project" value="TreeGrafter"/>
</dbReference>
<keyword evidence="5" id="KW-0812">Transmembrane</keyword>
<keyword evidence="6" id="KW-0472">Membrane</keyword>
<dbReference type="Proteomes" id="UP000599688">
    <property type="component" value="Unassembled WGS sequence"/>
</dbReference>
<dbReference type="GO" id="GO:0009279">
    <property type="term" value="C:cell outer membrane"/>
    <property type="evidence" value="ECO:0007669"/>
    <property type="project" value="UniProtKB-SubCell"/>
</dbReference>
<keyword evidence="4" id="KW-1134">Transmembrane beta strand</keyword>
<evidence type="ECO:0000256" key="7">
    <source>
        <dbReference type="ARBA" id="ARBA00023237"/>
    </source>
</evidence>
<dbReference type="Gene3D" id="1.20.1600.10">
    <property type="entry name" value="Outer membrane efflux proteins (OEP)"/>
    <property type="match status" value="1"/>
</dbReference>
<dbReference type="InterPro" id="IPR051906">
    <property type="entry name" value="TolC-like"/>
</dbReference>
<sequence>MNKKLVFLVFLLFFVFIQSKALSQEILTKKEAVKSVLDNNYGIKIAENNVEIAENNKGILNSGYLPTLTTNMGWDFSLQDRLAEIDGRDPLDQNDLETQRYNANLDLNYTLFDGMGRIYNYEQLKLQYNLSQLEARETIENTLIQMFSVYYELARRLKNVEVLENTLTLSKERLQRVEYQFDYGQINKLAVLNAEVDVANDSINLIDEQQNLVNTKRDLLVVINEELTEKFVVDTTVTFTPLLQIEQFIEEAEQNNVSVQIIEENLLISDYDKKLSFTGYLPRLDLFGSYGWNRNISPESPFFPGSTQTTKGYSAGVSLSWNLFDGGQTSVRIQNAKVAYESQQIQKELIKQNVNRDIKNAFENYKNRLYIYKLQKKNVTTNKNNFDRTQEQFNIGQVNSVEFRQAQLNLLNAQTSYNLAKYDAKLAEVQLLQLTGQLLNTEF</sequence>
<dbReference type="PANTHER" id="PTHR30026">
    <property type="entry name" value="OUTER MEMBRANE PROTEIN TOLC"/>
    <property type="match status" value="1"/>
</dbReference>
<evidence type="ECO:0000313" key="9">
    <source>
        <dbReference type="Proteomes" id="UP000599688"/>
    </source>
</evidence>
<evidence type="ECO:0000313" key="8">
    <source>
        <dbReference type="EMBL" id="GGE08971.1"/>
    </source>
</evidence>
<keyword evidence="7" id="KW-0998">Cell outer membrane</keyword>
<dbReference type="GO" id="GO:1990281">
    <property type="term" value="C:efflux pump complex"/>
    <property type="evidence" value="ECO:0007669"/>
    <property type="project" value="TreeGrafter"/>
</dbReference>
<keyword evidence="9" id="KW-1185">Reference proteome</keyword>
<dbReference type="EMBL" id="BMGL01000004">
    <property type="protein sequence ID" value="GGE08971.1"/>
    <property type="molecule type" value="Genomic_DNA"/>
</dbReference>
<dbReference type="Pfam" id="PF02321">
    <property type="entry name" value="OEP"/>
    <property type="match status" value="2"/>
</dbReference>
<comment type="similarity">
    <text evidence="2">Belongs to the outer membrane factor (OMF) (TC 1.B.17) family.</text>
</comment>
<reference evidence="8 9" key="1">
    <citation type="journal article" date="2014" name="Int. J. Syst. Evol. Microbiol.">
        <title>Complete genome sequence of Corynebacterium casei LMG S-19264T (=DSM 44701T), isolated from a smear-ripened cheese.</title>
        <authorList>
            <consortium name="US DOE Joint Genome Institute (JGI-PGF)"/>
            <person name="Walter F."/>
            <person name="Albersmeier A."/>
            <person name="Kalinowski J."/>
            <person name="Ruckert C."/>
        </authorList>
    </citation>
    <scope>NUCLEOTIDE SEQUENCE [LARGE SCALE GENOMIC DNA]</scope>
    <source>
        <strain evidence="8 9">CGMCC 1.12925</strain>
    </source>
</reference>